<name>A0A6A4S823_SCOMX</name>
<dbReference type="Proteomes" id="UP000438429">
    <property type="component" value="Unassembled WGS sequence"/>
</dbReference>
<evidence type="ECO:0000313" key="1">
    <source>
        <dbReference type="EMBL" id="KAF0028689.1"/>
    </source>
</evidence>
<dbReference type="PANTHER" id="PTHR14776:SF1">
    <property type="entry name" value="CADHERIN-LIKE AND PC-ESTERASE DOMAIN-CONTAINING PROTEIN 1"/>
    <property type="match status" value="1"/>
</dbReference>
<comment type="caution">
    <text evidence="1">The sequence shown here is derived from an EMBL/GenBank/DDBJ whole genome shotgun (WGS) entry which is preliminary data.</text>
</comment>
<gene>
    <name evidence="1" type="ORF">F2P81_017794</name>
</gene>
<dbReference type="AlphaFoldDB" id="A0A6A4S823"/>
<evidence type="ECO:0008006" key="3">
    <source>
        <dbReference type="Google" id="ProtNLM"/>
    </source>
</evidence>
<dbReference type="EMBL" id="VEVO01000016">
    <property type="protein sequence ID" value="KAF0028689.1"/>
    <property type="molecule type" value="Genomic_DNA"/>
</dbReference>
<proteinExistence type="predicted"/>
<dbReference type="PANTHER" id="PTHR14776">
    <property type="entry name" value="CADHERIN-LIKE AND PC-ESTERASE DOMAIN-CONTAINING PROTEIN 1"/>
    <property type="match status" value="1"/>
</dbReference>
<evidence type="ECO:0000313" key="2">
    <source>
        <dbReference type="Proteomes" id="UP000438429"/>
    </source>
</evidence>
<sequence length="243" mass="27515">MYFLMERVNSSLEDWGKAHDLQVYRNLNQGRTLVSYSYYPQFWLEKEQRPTFRQALLQLLHRSRPLVNSNLTVLVVGGVQWLNTNHLRTVREVLDREALGDVLVVVKSLGMGFHLPVDGIRSLSLREIQDLDKDNDDIIATAKHHGYEAIDTFSITMGRHREFLQGQCACHFHKLIIDSPDSLSPIHPANRSPALTSAAEYESRWSNEERPGAGLVSCTIKLEQVSSGQRGGTGGPLTDRRTH</sequence>
<protein>
    <recommendedName>
        <fullName evidence="3">Cadherin-like and PC-esterase domain-containing protein 1</fullName>
    </recommendedName>
</protein>
<accession>A0A6A4S823</accession>
<reference evidence="1 2" key="1">
    <citation type="submission" date="2019-06" db="EMBL/GenBank/DDBJ databases">
        <title>Draft genomes of female and male turbot (Scophthalmus maximus).</title>
        <authorList>
            <person name="Xu H."/>
            <person name="Xu X.-W."/>
            <person name="Shao C."/>
            <person name="Chen S."/>
        </authorList>
    </citation>
    <scope>NUCLEOTIDE SEQUENCE [LARGE SCALE GENOMIC DNA]</scope>
    <source>
        <strain evidence="1">Ysfricsl-2016a</strain>
        <tissue evidence="1">Blood</tissue>
    </source>
</reference>
<organism evidence="1 2">
    <name type="scientific">Scophthalmus maximus</name>
    <name type="common">Turbot</name>
    <name type="synonym">Psetta maxima</name>
    <dbReference type="NCBI Taxonomy" id="52904"/>
    <lineage>
        <taxon>Eukaryota</taxon>
        <taxon>Metazoa</taxon>
        <taxon>Chordata</taxon>
        <taxon>Craniata</taxon>
        <taxon>Vertebrata</taxon>
        <taxon>Euteleostomi</taxon>
        <taxon>Actinopterygii</taxon>
        <taxon>Neopterygii</taxon>
        <taxon>Teleostei</taxon>
        <taxon>Neoteleostei</taxon>
        <taxon>Acanthomorphata</taxon>
        <taxon>Carangaria</taxon>
        <taxon>Pleuronectiformes</taxon>
        <taxon>Pleuronectoidei</taxon>
        <taxon>Scophthalmidae</taxon>
        <taxon>Scophthalmus</taxon>
    </lineage>
</organism>